<dbReference type="STRING" id="1318617.MGM1_4820"/>
<evidence type="ECO:0000313" key="13">
    <source>
        <dbReference type="EMBL" id="AIV03847.1"/>
    </source>
</evidence>
<organism evidence="13 14">
    <name type="scientific">Candidatus Malacoplasma girerdii</name>
    <dbReference type="NCBI Taxonomy" id="1318617"/>
    <lineage>
        <taxon>Bacteria</taxon>
        <taxon>Bacillati</taxon>
        <taxon>Mycoplasmatota</taxon>
        <taxon>Mycoplasmoidales</taxon>
        <taxon>Mycoplasmoidaceae</taxon>
        <taxon>Malacoplasma</taxon>
    </lineage>
</organism>
<accession>A0A097STE6</accession>
<dbReference type="GO" id="GO:0006233">
    <property type="term" value="P:dTDP biosynthetic process"/>
    <property type="evidence" value="ECO:0007669"/>
    <property type="project" value="InterPro"/>
</dbReference>
<dbReference type="KEGG" id="mgj:MGM1_4820"/>
<dbReference type="GO" id="GO:0006235">
    <property type="term" value="P:dTTP biosynthetic process"/>
    <property type="evidence" value="ECO:0007669"/>
    <property type="project" value="UniProtKB-UniRule"/>
</dbReference>
<dbReference type="EC" id="2.7.4.9" evidence="2 11"/>
<dbReference type="InterPro" id="IPR018095">
    <property type="entry name" value="Thymidylate_kin_CS"/>
</dbReference>
<evidence type="ECO:0000256" key="4">
    <source>
        <dbReference type="ARBA" id="ARBA00022679"/>
    </source>
</evidence>
<comment type="catalytic activity">
    <reaction evidence="9 11">
        <text>dTMP + ATP = dTDP + ADP</text>
        <dbReference type="Rhea" id="RHEA:13517"/>
        <dbReference type="ChEBI" id="CHEBI:30616"/>
        <dbReference type="ChEBI" id="CHEBI:58369"/>
        <dbReference type="ChEBI" id="CHEBI:63528"/>
        <dbReference type="ChEBI" id="CHEBI:456216"/>
        <dbReference type="EC" id="2.7.4.9"/>
    </reaction>
</comment>
<evidence type="ECO:0000256" key="11">
    <source>
        <dbReference type="HAMAP-Rule" id="MF_00165"/>
    </source>
</evidence>
<comment type="function">
    <text evidence="10 11">Phosphorylation of dTMP to form dTDP in both de novo and salvage pathways of dTTP synthesis.</text>
</comment>
<dbReference type="NCBIfam" id="TIGR00041">
    <property type="entry name" value="DTMP_kinase"/>
    <property type="match status" value="1"/>
</dbReference>
<dbReference type="Pfam" id="PF02223">
    <property type="entry name" value="Thymidylate_kin"/>
    <property type="match status" value="1"/>
</dbReference>
<dbReference type="GO" id="GO:0005829">
    <property type="term" value="C:cytosol"/>
    <property type="evidence" value="ECO:0007669"/>
    <property type="project" value="TreeGrafter"/>
</dbReference>
<evidence type="ECO:0000313" key="14">
    <source>
        <dbReference type="Proteomes" id="UP000030066"/>
    </source>
</evidence>
<dbReference type="FunFam" id="3.40.50.300:FF:000225">
    <property type="entry name" value="Thymidylate kinase"/>
    <property type="match status" value="1"/>
</dbReference>
<evidence type="ECO:0000256" key="2">
    <source>
        <dbReference type="ARBA" id="ARBA00012980"/>
    </source>
</evidence>
<feature type="binding site" evidence="11">
    <location>
        <begin position="15"/>
        <end position="22"/>
    </location>
    <ligand>
        <name>ATP</name>
        <dbReference type="ChEBI" id="CHEBI:30616"/>
    </ligand>
</feature>
<keyword evidence="8 11" id="KW-0067">ATP-binding</keyword>
<dbReference type="InterPro" id="IPR027417">
    <property type="entry name" value="P-loop_NTPase"/>
</dbReference>
<dbReference type="Gene3D" id="3.40.50.300">
    <property type="entry name" value="P-loop containing nucleotide triphosphate hydrolases"/>
    <property type="match status" value="1"/>
</dbReference>
<comment type="similarity">
    <text evidence="1 11">Belongs to the thymidylate kinase family.</text>
</comment>
<evidence type="ECO:0000256" key="9">
    <source>
        <dbReference type="ARBA" id="ARBA00048743"/>
    </source>
</evidence>
<dbReference type="PANTHER" id="PTHR10344:SF4">
    <property type="entry name" value="UMP-CMP KINASE 2, MITOCHONDRIAL"/>
    <property type="match status" value="1"/>
</dbReference>
<dbReference type="PANTHER" id="PTHR10344">
    <property type="entry name" value="THYMIDYLATE KINASE"/>
    <property type="match status" value="1"/>
</dbReference>
<dbReference type="HAMAP" id="MF_00165">
    <property type="entry name" value="Thymidylate_kinase"/>
    <property type="match status" value="1"/>
</dbReference>
<dbReference type="HOGENOM" id="CLU_049131_0_2_14"/>
<evidence type="ECO:0000256" key="3">
    <source>
        <dbReference type="ARBA" id="ARBA00017144"/>
    </source>
</evidence>
<dbReference type="AlphaFoldDB" id="A0A097STE6"/>
<protein>
    <recommendedName>
        <fullName evidence="3 11">Thymidylate kinase</fullName>
        <ecNumber evidence="2 11">2.7.4.9</ecNumber>
    </recommendedName>
    <alternativeName>
        <fullName evidence="11">dTMP kinase</fullName>
    </alternativeName>
</protein>
<name>A0A097STE6_9BACT</name>
<dbReference type="Proteomes" id="UP000030066">
    <property type="component" value="Chromosome"/>
</dbReference>
<dbReference type="GO" id="GO:0004798">
    <property type="term" value="F:dTMP kinase activity"/>
    <property type="evidence" value="ECO:0007669"/>
    <property type="project" value="UniProtKB-UniRule"/>
</dbReference>
<proteinExistence type="inferred from homology"/>
<keyword evidence="6 11" id="KW-0547">Nucleotide-binding</keyword>
<dbReference type="SUPFAM" id="SSF52540">
    <property type="entry name" value="P-loop containing nucleoside triphosphate hydrolases"/>
    <property type="match status" value="1"/>
</dbReference>
<evidence type="ECO:0000259" key="12">
    <source>
        <dbReference type="Pfam" id="PF02223"/>
    </source>
</evidence>
<dbReference type="PROSITE" id="PS01331">
    <property type="entry name" value="THYMIDYLATE_KINASE"/>
    <property type="match status" value="1"/>
</dbReference>
<dbReference type="GO" id="GO:0005524">
    <property type="term" value="F:ATP binding"/>
    <property type="evidence" value="ECO:0007669"/>
    <property type="project" value="UniProtKB-UniRule"/>
</dbReference>
<gene>
    <name evidence="11 13" type="primary">tmk</name>
    <name evidence="13" type="ORF">MGM1_4820</name>
</gene>
<dbReference type="EMBL" id="CP007711">
    <property type="protein sequence ID" value="AIV03847.1"/>
    <property type="molecule type" value="Genomic_DNA"/>
</dbReference>
<dbReference type="eggNOG" id="COG0125">
    <property type="taxonomic scope" value="Bacteria"/>
</dbReference>
<dbReference type="CDD" id="cd01672">
    <property type="entry name" value="TMPK"/>
    <property type="match status" value="1"/>
</dbReference>
<keyword evidence="7 11" id="KW-0418">Kinase</keyword>
<keyword evidence="4 11" id="KW-0808">Transferase</keyword>
<feature type="domain" description="Thymidylate kinase-like" evidence="12">
    <location>
        <begin position="13"/>
        <end position="206"/>
    </location>
</feature>
<keyword evidence="5 11" id="KW-0545">Nucleotide biosynthesis</keyword>
<dbReference type="InterPro" id="IPR018094">
    <property type="entry name" value="Thymidylate_kinase"/>
</dbReference>
<evidence type="ECO:0000256" key="10">
    <source>
        <dbReference type="ARBA" id="ARBA00057735"/>
    </source>
</evidence>
<evidence type="ECO:0000256" key="6">
    <source>
        <dbReference type="ARBA" id="ARBA00022741"/>
    </source>
</evidence>
<keyword evidence="14" id="KW-1185">Reference proteome</keyword>
<sequence length="216" mass="24732">MKNTLSKGFFIVFEGPDGSGKSTIANHVYELLKQCYNEHVVFTREPGGANNVIAEDIRRILLNHLDYKIDFRAEALLYAASRAQHVSDFVLPHLKDKDIVICDRYIHSSLVYQGFARKLGINEVLAINKFAIQNVMPDLVFIIMVDPEICSQRIHENRVNKLDRLDLEQDLHKKVYEGYQTLIANNKEKNMVVIDGNQTIPVIVNEVMNHIKKLVS</sequence>
<dbReference type="GO" id="GO:0006227">
    <property type="term" value="P:dUDP biosynthetic process"/>
    <property type="evidence" value="ECO:0007669"/>
    <property type="project" value="TreeGrafter"/>
</dbReference>
<dbReference type="InterPro" id="IPR039430">
    <property type="entry name" value="Thymidylate_kin-like_dom"/>
</dbReference>
<evidence type="ECO:0000256" key="1">
    <source>
        <dbReference type="ARBA" id="ARBA00009776"/>
    </source>
</evidence>
<reference evidence="13 14" key="1">
    <citation type="journal article" date="2014" name="PLoS ONE">
        <title>An emerging Mycoplasma associated with trichomoniasis, vaginal infection and disease.</title>
        <authorList>
            <consortium name="Vaginal Microbiome Consortium"/>
            <person name="Fettweis J.M."/>
            <person name="Serrano M.G."/>
            <person name="Huang B."/>
            <person name="Brooks J.P."/>
            <person name="Glascock A.L."/>
            <person name="Sheth N.U."/>
            <person name="Strauss J.F.III."/>
            <person name="Jefferson K.K."/>
            <person name="Buck G.A."/>
        </authorList>
    </citation>
    <scope>NUCLEOTIDE SEQUENCE [LARGE SCALE GENOMIC DNA]</scope>
    <source>
        <strain evidence="13 14">VCU_M1</strain>
    </source>
</reference>
<evidence type="ECO:0000256" key="7">
    <source>
        <dbReference type="ARBA" id="ARBA00022777"/>
    </source>
</evidence>
<evidence type="ECO:0000256" key="8">
    <source>
        <dbReference type="ARBA" id="ARBA00022840"/>
    </source>
</evidence>
<evidence type="ECO:0000256" key="5">
    <source>
        <dbReference type="ARBA" id="ARBA00022727"/>
    </source>
</evidence>